<dbReference type="AlphaFoldDB" id="A0A8H5CNZ8"/>
<dbReference type="Proteomes" id="UP000559256">
    <property type="component" value="Unassembled WGS sequence"/>
</dbReference>
<evidence type="ECO:0000313" key="1">
    <source>
        <dbReference type="EMBL" id="KAF5345366.1"/>
    </source>
</evidence>
<dbReference type="InterPro" id="IPR050324">
    <property type="entry name" value="CDP-alcohol_PTase-I"/>
</dbReference>
<keyword evidence="2" id="KW-1185">Reference proteome</keyword>
<comment type="caution">
    <text evidence="1">The sequence shown here is derived from an EMBL/GenBank/DDBJ whole genome shotgun (WGS) entry which is preliminary data.</text>
</comment>
<evidence type="ECO:0000313" key="2">
    <source>
        <dbReference type="Proteomes" id="UP000559256"/>
    </source>
</evidence>
<dbReference type="GO" id="GO:0046474">
    <property type="term" value="P:glycerophospholipid biosynthetic process"/>
    <property type="evidence" value="ECO:0007669"/>
    <property type="project" value="TreeGrafter"/>
</dbReference>
<dbReference type="OrthoDB" id="10251048at2759"/>
<dbReference type="GO" id="GO:0005739">
    <property type="term" value="C:mitochondrion"/>
    <property type="evidence" value="ECO:0007669"/>
    <property type="project" value="TreeGrafter"/>
</dbReference>
<gene>
    <name evidence="1" type="ORF">D9758_008501</name>
</gene>
<reference evidence="1 2" key="1">
    <citation type="journal article" date="2020" name="ISME J.">
        <title>Uncovering the hidden diversity of litter-decomposition mechanisms in mushroom-forming fungi.</title>
        <authorList>
            <person name="Floudas D."/>
            <person name="Bentzer J."/>
            <person name="Ahren D."/>
            <person name="Johansson T."/>
            <person name="Persson P."/>
            <person name="Tunlid A."/>
        </authorList>
    </citation>
    <scope>NUCLEOTIDE SEQUENCE [LARGE SCALE GENOMIC DNA]</scope>
    <source>
        <strain evidence="1 2">CBS 291.85</strain>
    </source>
</reference>
<protein>
    <submittedName>
        <fullName evidence="1">Uncharacterized protein</fullName>
    </submittedName>
</protein>
<dbReference type="InterPro" id="IPR006353">
    <property type="entry name" value="HAD-SF_hydro_IIA_CECR5"/>
</dbReference>
<dbReference type="InterPro" id="IPR036412">
    <property type="entry name" value="HAD-like_sf"/>
</dbReference>
<dbReference type="PANTHER" id="PTHR14269:SF4">
    <property type="entry name" value="CAT EYE SYNDROME CRITICAL REGION PROTEIN 5"/>
    <property type="match status" value="1"/>
</dbReference>
<dbReference type="EMBL" id="JAACJM010000113">
    <property type="protein sequence ID" value="KAF5345366.1"/>
    <property type="molecule type" value="Genomic_DNA"/>
</dbReference>
<dbReference type="PANTHER" id="PTHR14269">
    <property type="entry name" value="CDP-DIACYLGLYCEROL--GLYCEROL-3-PHOSPHATE 3-PHOSPHATIDYLTRANSFERASE-RELATED"/>
    <property type="match status" value="1"/>
</dbReference>
<dbReference type="Pfam" id="PF13344">
    <property type="entry name" value="Hydrolase_6"/>
    <property type="match status" value="1"/>
</dbReference>
<accession>A0A8H5CNZ8</accession>
<name>A0A8H5CNZ8_9AGAR</name>
<dbReference type="InterPro" id="IPR006357">
    <property type="entry name" value="HAD-SF_hydro_IIA"/>
</dbReference>
<organism evidence="1 2">
    <name type="scientific">Tetrapyrgos nigripes</name>
    <dbReference type="NCBI Taxonomy" id="182062"/>
    <lineage>
        <taxon>Eukaryota</taxon>
        <taxon>Fungi</taxon>
        <taxon>Dikarya</taxon>
        <taxon>Basidiomycota</taxon>
        <taxon>Agaricomycotina</taxon>
        <taxon>Agaricomycetes</taxon>
        <taxon>Agaricomycetidae</taxon>
        <taxon>Agaricales</taxon>
        <taxon>Marasmiineae</taxon>
        <taxon>Marasmiaceae</taxon>
        <taxon>Tetrapyrgos</taxon>
    </lineage>
</organism>
<dbReference type="NCBIfam" id="TIGR01456">
    <property type="entry name" value="CECR5"/>
    <property type="match status" value="1"/>
</dbReference>
<dbReference type="Gene3D" id="3.40.50.1000">
    <property type="entry name" value="HAD superfamily/HAD-like"/>
    <property type="match status" value="2"/>
</dbReference>
<proteinExistence type="predicted"/>
<dbReference type="InterPro" id="IPR023214">
    <property type="entry name" value="HAD_sf"/>
</dbReference>
<dbReference type="NCBIfam" id="TIGR01460">
    <property type="entry name" value="HAD-SF-IIA"/>
    <property type="match status" value="1"/>
</dbReference>
<dbReference type="Pfam" id="PF13242">
    <property type="entry name" value="Hydrolase_like"/>
    <property type="match status" value="1"/>
</dbReference>
<dbReference type="SUPFAM" id="SSF56784">
    <property type="entry name" value="HAD-like"/>
    <property type="match status" value="1"/>
</dbReference>
<sequence>MLRSGIIFSRPALRSTFYALRKIQTSSLRPPLAFSFDIDGVLMAGPNPLPAAKNALKMLEGDNPFKTKIPFILLTNGGGYTEQARSEKISKQLGFEISPRQVIQAHTILKEWVGKYADSPVLVLGGRGTEMRQVAERQAIPLQASYGFRKVYTPIDILASNPSIQPLVTATPADLSSAIPMDLSKNPISAIFVFHDPRNWFTDVQIMCDVIQSGGIIGGPYVELDQQLSNPIEVVFCNPDLIWKSDFSRPRLGQGAFKEAFQAVYKALTGKTYPFVQLGKPTTETYIFAEKTLNDLLSELYGPFDSPPAIYMIGDNPESDIAGANRAASRANSRWSSILVHTGVFDPMKGPPTHTPTHQAADVEQAVRWAIEREASRLVGAESL</sequence>